<proteinExistence type="predicted"/>
<keyword evidence="2" id="KW-0812">Transmembrane</keyword>
<reference evidence="3 4" key="1">
    <citation type="submission" date="2024-09" db="EMBL/GenBank/DDBJ databases">
        <title>Rethinking Asexuality: The Enigmatic Case of Functional Sexual Genes in Lepraria (Stereocaulaceae).</title>
        <authorList>
            <person name="Doellman M."/>
            <person name="Sun Y."/>
            <person name="Barcenas-Pena A."/>
            <person name="Lumbsch H.T."/>
            <person name="Grewe F."/>
        </authorList>
    </citation>
    <scope>NUCLEOTIDE SEQUENCE [LARGE SCALE GENOMIC DNA]</scope>
    <source>
        <strain evidence="3 4">Mercado 3170</strain>
    </source>
</reference>
<dbReference type="InterPro" id="IPR046536">
    <property type="entry name" value="DUF6601"/>
</dbReference>
<dbReference type="PANTHER" id="PTHR34414:SF1">
    <property type="entry name" value="SUBTILISIN-LIKE SERINE PROTEASE"/>
    <property type="match status" value="1"/>
</dbReference>
<feature type="compositionally biased region" description="Basic and acidic residues" evidence="1">
    <location>
        <begin position="1"/>
        <end position="15"/>
    </location>
</feature>
<keyword evidence="2" id="KW-1133">Transmembrane helix</keyword>
<protein>
    <recommendedName>
        <fullName evidence="5">Subtilisin-like serine protease protein</fullName>
    </recommendedName>
</protein>
<keyword evidence="4" id="KW-1185">Reference proteome</keyword>
<evidence type="ECO:0000313" key="4">
    <source>
        <dbReference type="Proteomes" id="UP001590950"/>
    </source>
</evidence>
<feature type="transmembrane region" description="Helical" evidence="2">
    <location>
        <begin position="243"/>
        <end position="263"/>
    </location>
</feature>
<sequence>MHEPFDENHQLEYARFDPPGSRGDSRLPGHPLIATASDEEALLDFLDGDLQSKDLDEMAPHLWLMATRSGSNISPLHHQRIKGRRILITEDPRLHLVWIDDRIFIRPLPKYLLSYDFWTKFLLLPAANPTNSNAMFTPPASDLRKEALVKAALGLLRSYSFLIRHESDLDVALEFRLLPKNTSFESFCHLSSRFIGITDSEVSPRYCYGELRLTRLNFWSKVFLGRWNYETVHRQYWEYFQQFYAPLLFVFGIFSVILSALQVEMAVESLKSNTPIRDQWPSFWDFARGFSLFSLAFVIVAALGLLALLMRKVVIELLYALTHRRPTHQ</sequence>
<dbReference type="PANTHER" id="PTHR34414">
    <property type="entry name" value="HET DOMAIN-CONTAINING PROTEIN-RELATED"/>
    <property type="match status" value="1"/>
</dbReference>
<evidence type="ECO:0000256" key="1">
    <source>
        <dbReference type="SAM" id="MobiDB-lite"/>
    </source>
</evidence>
<organism evidence="3 4">
    <name type="scientific">Stereocaulon virgatum</name>
    <dbReference type="NCBI Taxonomy" id="373712"/>
    <lineage>
        <taxon>Eukaryota</taxon>
        <taxon>Fungi</taxon>
        <taxon>Dikarya</taxon>
        <taxon>Ascomycota</taxon>
        <taxon>Pezizomycotina</taxon>
        <taxon>Lecanoromycetes</taxon>
        <taxon>OSLEUM clade</taxon>
        <taxon>Lecanoromycetidae</taxon>
        <taxon>Lecanorales</taxon>
        <taxon>Lecanorineae</taxon>
        <taxon>Stereocaulaceae</taxon>
        <taxon>Stereocaulon</taxon>
    </lineage>
</organism>
<comment type="caution">
    <text evidence="3">The sequence shown here is derived from an EMBL/GenBank/DDBJ whole genome shotgun (WGS) entry which is preliminary data.</text>
</comment>
<evidence type="ECO:0000256" key="2">
    <source>
        <dbReference type="SAM" id="Phobius"/>
    </source>
</evidence>
<keyword evidence="2" id="KW-0472">Membrane</keyword>
<accession>A0ABR4AQ39</accession>
<name>A0ABR4AQ39_9LECA</name>
<evidence type="ECO:0000313" key="3">
    <source>
        <dbReference type="EMBL" id="KAL2047355.1"/>
    </source>
</evidence>
<dbReference type="Pfam" id="PF20246">
    <property type="entry name" value="DUF6601"/>
    <property type="match status" value="1"/>
</dbReference>
<dbReference type="Proteomes" id="UP001590950">
    <property type="component" value="Unassembled WGS sequence"/>
</dbReference>
<gene>
    <name evidence="3" type="ORF">N7G274_001376</name>
</gene>
<feature type="region of interest" description="Disordered" evidence="1">
    <location>
        <begin position="1"/>
        <end position="28"/>
    </location>
</feature>
<dbReference type="EMBL" id="JBEFKJ010000003">
    <property type="protein sequence ID" value="KAL2047355.1"/>
    <property type="molecule type" value="Genomic_DNA"/>
</dbReference>
<evidence type="ECO:0008006" key="5">
    <source>
        <dbReference type="Google" id="ProtNLM"/>
    </source>
</evidence>
<feature type="transmembrane region" description="Helical" evidence="2">
    <location>
        <begin position="290"/>
        <end position="309"/>
    </location>
</feature>